<dbReference type="Pfam" id="PF01755">
    <property type="entry name" value="Glyco_transf_25"/>
    <property type="match status" value="1"/>
</dbReference>
<dbReference type="CDD" id="cd06532">
    <property type="entry name" value="Glyco_transf_25"/>
    <property type="match status" value="1"/>
</dbReference>
<protein>
    <submittedName>
        <fullName evidence="3">Glycosyltransferase</fullName>
    </submittedName>
</protein>
<feature type="domain" description="Glycosyltransferase 2-like" evidence="1">
    <location>
        <begin position="444"/>
        <end position="612"/>
    </location>
</feature>
<evidence type="ECO:0000313" key="3">
    <source>
        <dbReference type="EMBL" id="TKB46101.1"/>
    </source>
</evidence>
<dbReference type="PANTHER" id="PTHR22916:SF3">
    <property type="entry name" value="UDP-GLCNAC:BETAGAL BETA-1,3-N-ACETYLGLUCOSAMINYLTRANSFERASE-LIKE PROTEIN 1"/>
    <property type="match status" value="1"/>
</dbReference>
<dbReference type="OrthoDB" id="9802649at2"/>
<dbReference type="Gene3D" id="3.90.550.10">
    <property type="entry name" value="Spore Coat Polysaccharide Biosynthesis Protein SpsA, Chain A"/>
    <property type="match status" value="1"/>
</dbReference>
<feature type="domain" description="Glycosyl transferase family 25" evidence="2">
    <location>
        <begin position="73"/>
        <end position="222"/>
    </location>
</feature>
<evidence type="ECO:0000259" key="1">
    <source>
        <dbReference type="Pfam" id="PF00535"/>
    </source>
</evidence>
<accession>A0A4U1B6D7</accession>
<proteinExistence type="predicted"/>
<evidence type="ECO:0000259" key="2">
    <source>
        <dbReference type="Pfam" id="PF01755"/>
    </source>
</evidence>
<dbReference type="InterPro" id="IPR001173">
    <property type="entry name" value="Glyco_trans_2-like"/>
</dbReference>
<keyword evidence="3" id="KW-0808">Transferase</keyword>
<dbReference type="PANTHER" id="PTHR22916">
    <property type="entry name" value="GLYCOSYLTRANSFERASE"/>
    <property type="match status" value="1"/>
</dbReference>
<dbReference type="EMBL" id="SWDB01000010">
    <property type="protein sequence ID" value="TKB46101.1"/>
    <property type="molecule type" value="Genomic_DNA"/>
</dbReference>
<dbReference type="Proteomes" id="UP000307999">
    <property type="component" value="Unassembled WGS sequence"/>
</dbReference>
<comment type="caution">
    <text evidence="3">The sequence shown here is derived from an EMBL/GenBank/DDBJ whole genome shotgun (WGS) entry which is preliminary data.</text>
</comment>
<reference evidence="3 4" key="1">
    <citation type="submission" date="2019-04" db="EMBL/GenBank/DDBJ databases">
        <title>Thalassotalea guangxiensis sp. nov., isolated from sediment of the coastal wetland.</title>
        <authorList>
            <person name="Zheng S."/>
            <person name="Zhang D."/>
        </authorList>
    </citation>
    <scope>NUCLEOTIDE SEQUENCE [LARGE SCALE GENOMIC DNA]</scope>
    <source>
        <strain evidence="3 4">ZS-4</strain>
    </source>
</reference>
<organism evidence="3 4">
    <name type="scientific">Thalassotalea mangrovi</name>
    <dbReference type="NCBI Taxonomy" id="2572245"/>
    <lineage>
        <taxon>Bacteria</taxon>
        <taxon>Pseudomonadati</taxon>
        <taxon>Pseudomonadota</taxon>
        <taxon>Gammaproteobacteria</taxon>
        <taxon>Alteromonadales</taxon>
        <taxon>Colwelliaceae</taxon>
        <taxon>Thalassotalea</taxon>
    </lineage>
</organism>
<dbReference type="InterPro" id="IPR029044">
    <property type="entry name" value="Nucleotide-diphossugar_trans"/>
</dbReference>
<dbReference type="InterPro" id="IPR002654">
    <property type="entry name" value="Glyco_trans_25"/>
</dbReference>
<gene>
    <name evidence="3" type="ORF">E8M12_05590</name>
</gene>
<dbReference type="GO" id="GO:0016758">
    <property type="term" value="F:hexosyltransferase activity"/>
    <property type="evidence" value="ECO:0007669"/>
    <property type="project" value="UniProtKB-ARBA"/>
</dbReference>
<dbReference type="RefSeq" id="WP_136735109.1">
    <property type="nucleotide sequence ID" value="NZ_SWDB01000010.1"/>
</dbReference>
<dbReference type="SUPFAM" id="SSF53448">
    <property type="entry name" value="Nucleotide-diphospho-sugar transferases"/>
    <property type="match status" value="1"/>
</dbReference>
<keyword evidence="4" id="KW-1185">Reference proteome</keyword>
<name>A0A4U1B6D7_9GAMM</name>
<evidence type="ECO:0000313" key="4">
    <source>
        <dbReference type="Proteomes" id="UP000307999"/>
    </source>
</evidence>
<sequence>MSLFRQAAMAFDSGDYGKALSLYELAGERFGRSIVQANMHLCRQRLNHPSTTDFQLPNVEQRMAESFASKFDGVFVVNLQRDVEKRYKIAHHLNRRGINFEFFNAIDGRKGRAHETFQAYQQRPLGKLQHFPAYSELEQKRSVGFIESAGAVGYLYTYIELLQQAKAKGLSRILILEDDVVLANDFHQASGQLISSIPEDWKVLHLGASQYDWSGVDLDEAKRLGYYQAECLATCGSFALALDVSIADELIELASGFEAPFDHLPLGHIYKKYPQQCVVAYPNIVIPDVRTSGIRGNRCQETQAQQMRWAMQKFDFPLPKPSINVFINDAQNLKYLPSFSEAASRPFELRIFRPSVDGPRPVHQFSGESLSGFSVMDEQALTAVNAPEADFSVQVTGSEPLSEFDVNAFIDAKFPTVSSKPLSNDCRLREMKPQYGSMVNGRVSVIITTYKRTSSLALALQSVIEQDYVDKEIIVVDDNGLGCETQRLVEDLVTQLKQQNPTTNIVYIPHSENRNGSAARNTGIFAASGEYLCFLDDDDCYLPGRLSKSVEVLAMTPAEIGAVYCGYRNGNENGNAEKRFLAGDLTEYILTLDYQKHYLHTNTATYKREAVYRLAGFDESYRRHQDLEFNLRFFQHFKMGCVTEALVQLRPQASVNENKVYNQELFDLKVRFLEQFRGIIGQFSQRVQNKIYRAHSEEIIAFSQSKKSLKAALKARCSNTFFQLYKHL</sequence>
<dbReference type="Pfam" id="PF00535">
    <property type="entry name" value="Glycos_transf_2"/>
    <property type="match status" value="1"/>
</dbReference>
<dbReference type="AlphaFoldDB" id="A0A4U1B6D7"/>